<dbReference type="InterPro" id="IPR000653">
    <property type="entry name" value="DegT/StrS_aminotransferase"/>
</dbReference>
<dbReference type="PANTHER" id="PTHR30244">
    <property type="entry name" value="TRANSAMINASE"/>
    <property type="match status" value="1"/>
</dbReference>
<dbReference type="AlphaFoldDB" id="A0AAU7CPZ1"/>
<protein>
    <submittedName>
        <fullName evidence="5">DegT/DnrJ/EryC1/StrS family aminotransferase</fullName>
        <ecNumber evidence="5">2.6.1.-</ecNumber>
    </submittedName>
</protein>
<name>A0AAU7CPZ1_9BACT</name>
<dbReference type="GO" id="GO:0008483">
    <property type="term" value="F:transaminase activity"/>
    <property type="evidence" value="ECO:0007669"/>
    <property type="project" value="UniProtKB-KW"/>
</dbReference>
<dbReference type="EMBL" id="CP155447">
    <property type="protein sequence ID" value="XBH07360.1"/>
    <property type="molecule type" value="Genomic_DNA"/>
</dbReference>
<evidence type="ECO:0000313" key="5">
    <source>
        <dbReference type="EMBL" id="XBH07360.1"/>
    </source>
</evidence>
<feature type="modified residue" description="N6-(pyridoxal phosphate)lysine" evidence="3">
    <location>
        <position position="200"/>
    </location>
</feature>
<evidence type="ECO:0000256" key="3">
    <source>
        <dbReference type="PIRSR" id="PIRSR000390-2"/>
    </source>
</evidence>
<dbReference type="PIRSF" id="PIRSF000390">
    <property type="entry name" value="PLP_StrS"/>
    <property type="match status" value="1"/>
</dbReference>
<dbReference type="Gene3D" id="3.90.1150.10">
    <property type="entry name" value="Aspartate Aminotransferase, domain 1"/>
    <property type="match status" value="1"/>
</dbReference>
<dbReference type="InterPro" id="IPR015424">
    <property type="entry name" value="PyrdxlP-dep_Trfase"/>
</dbReference>
<evidence type="ECO:0000256" key="4">
    <source>
        <dbReference type="RuleBase" id="RU004508"/>
    </source>
</evidence>
<dbReference type="EC" id="2.6.1.-" evidence="5"/>
<gene>
    <name evidence="5" type="ORF">V5E97_15340</name>
</gene>
<keyword evidence="3 4" id="KW-0663">Pyridoxal phosphate</keyword>
<dbReference type="GO" id="GO:0000271">
    <property type="term" value="P:polysaccharide biosynthetic process"/>
    <property type="evidence" value="ECO:0007669"/>
    <property type="project" value="TreeGrafter"/>
</dbReference>
<comment type="similarity">
    <text evidence="1 4">Belongs to the DegT/DnrJ/EryC1 family.</text>
</comment>
<evidence type="ECO:0000256" key="2">
    <source>
        <dbReference type="PIRSR" id="PIRSR000390-1"/>
    </source>
</evidence>
<sequence length="399" mass="44292">MTTKSLAPAPLRRIPFCRVSCDGNELAYVKDVLESGWLTTASRAHDFERHFAEAVGARFACAVNSCTSALHLALEALDVKPGDEVIVPTMTFTATAEVVRYLGADPVLVDVEYGTGLITPEILLDAVEHHPRAKALMVVHYAGQPALMLGGNGRAGILDICRRSGLRVVEDAAHAFPTRCESLMIGGIGDATCFSFYANKTITTGEGGMLTTNNPAIDARVRVMRLHGIDRDIWSRFTEATPSWEYDVVAPGFKYNMPDINAAIGLAQLERAALMRDRRQRLATHYFERLAGLEDIDLPIVRVPFEDHAWHLFVLVVRPTAKLCRNRLIEILTERGIGTSVPYKPLHRLSYYRDHYPLSPADFPEAERIWSGCLALPLYPSLTEEDQDYLCDILIELLG</sequence>
<proteinExistence type="inferred from homology"/>
<reference evidence="5" key="1">
    <citation type="submission" date="2024-05" db="EMBL/GenBank/DDBJ databases">
        <title>Planctomycetes of the genus Singulisphaera possess chitinolytic capabilities.</title>
        <authorList>
            <person name="Ivanova A."/>
        </authorList>
    </citation>
    <scope>NUCLEOTIDE SEQUENCE</scope>
    <source>
        <strain evidence="5">Ch08T</strain>
    </source>
</reference>
<dbReference type="PANTHER" id="PTHR30244:SF34">
    <property type="entry name" value="DTDP-4-AMINO-4,6-DIDEOXYGALACTOSE TRANSAMINASE"/>
    <property type="match status" value="1"/>
</dbReference>
<dbReference type="InterPro" id="IPR015421">
    <property type="entry name" value="PyrdxlP-dep_Trfase_major"/>
</dbReference>
<dbReference type="GO" id="GO:0030170">
    <property type="term" value="F:pyridoxal phosphate binding"/>
    <property type="evidence" value="ECO:0007669"/>
    <property type="project" value="TreeGrafter"/>
</dbReference>
<accession>A0AAU7CPZ1</accession>
<dbReference type="Pfam" id="PF01041">
    <property type="entry name" value="DegT_DnrJ_EryC1"/>
    <property type="match status" value="1"/>
</dbReference>
<evidence type="ECO:0000256" key="1">
    <source>
        <dbReference type="ARBA" id="ARBA00037999"/>
    </source>
</evidence>
<dbReference type="SUPFAM" id="SSF53383">
    <property type="entry name" value="PLP-dependent transferases"/>
    <property type="match status" value="1"/>
</dbReference>
<dbReference type="RefSeq" id="WP_406700197.1">
    <property type="nucleotide sequence ID" value="NZ_CP155447.1"/>
</dbReference>
<organism evidence="5">
    <name type="scientific">Singulisphaera sp. Ch08</name>
    <dbReference type="NCBI Taxonomy" id="3120278"/>
    <lineage>
        <taxon>Bacteria</taxon>
        <taxon>Pseudomonadati</taxon>
        <taxon>Planctomycetota</taxon>
        <taxon>Planctomycetia</taxon>
        <taxon>Isosphaerales</taxon>
        <taxon>Isosphaeraceae</taxon>
        <taxon>Singulisphaera</taxon>
    </lineage>
</organism>
<dbReference type="Gene3D" id="3.40.640.10">
    <property type="entry name" value="Type I PLP-dependent aspartate aminotransferase-like (Major domain)"/>
    <property type="match status" value="1"/>
</dbReference>
<keyword evidence="5" id="KW-0808">Transferase</keyword>
<keyword evidence="5" id="KW-0032">Aminotransferase</keyword>
<dbReference type="InterPro" id="IPR015422">
    <property type="entry name" value="PyrdxlP-dep_Trfase_small"/>
</dbReference>
<dbReference type="CDD" id="cd00616">
    <property type="entry name" value="AHBA_syn"/>
    <property type="match status" value="1"/>
</dbReference>
<feature type="active site" description="Proton acceptor" evidence="2">
    <location>
        <position position="200"/>
    </location>
</feature>